<dbReference type="SUPFAM" id="SSF56436">
    <property type="entry name" value="C-type lectin-like"/>
    <property type="match status" value="1"/>
</dbReference>
<protein>
    <recommendedName>
        <fullName evidence="4">C-type lectin domain-containing protein</fullName>
    </recommendedName>
</protein>
<feature type="signal peptide" evidence="3">
    <location>
        <begin position="1"/>
        <end position="31"/>
    </location>
</feature>
<dbReference type="InterPro" id="IPR001304">
    <property type="entry name" value="C-type_lectin-like"/>
</dbReference>
<dbReference type="InterPro" id="IPR051527">
    <property type="entry name" value="KLR_subfamily_B"/>
</dbReference>
<comment type="caution">
    <text evidence="5">The sequence shown here is derived from an EMBL/GenBank/DDBJ whole genome shotgun (WGS) entry which is preliminary data.</text>
</comment>
<feature type="chain" id="PRO_5043371288" description="C-type lectin domain-containing protein" evidence="3">
    <location>
        <begin position="32"/>
        <end position="146"/>
    </location>
</feature>
<dbReference type="InterPro" id="IPR016186">
    <property type="entry name" value="C-type_lectin-like/link_sf"/>
</dbReference>
<organism evidence="5 6">
    <name type="scientific">Meganyctiphanes norvegica</name>
    <name type="common">Northern krill</name>
    <name type="synonym">Thysanopoda norvegica</name>
    <dbReference type="NCBI Taxonomy" id="48144"/>
    <lineage>
        <taxon>Eukaryota</taxon>
        <taxon>Metazoa</taxon>
        <taxon>Ecdysozoa</taxon>
        <taxon>Arthropoda</taxon>
        <taxon>Crustacea</taxon>
        <taxon>Multicrustacea</taxon>
        <taxon>Malacostraca</taxon>
        <taxon>Eumalacostraca</taxon>
        <taxon>Eucarida</taxon>
        <taxon>Euphausiacea</taxon>
        <taxon>Euphausiidae</taxon>
        <taxon>Meganyctiphanes</taxon>
    </lineage>
</organism>
<dbReference type="GO" id="GO:0009986">
    <property type="term" value="C:cell surface"/>
    <property type="evidence" value="ECO:0007669"/>
    <property type="project" value="TreeGrafter"/>
</dbReference>
<keyword evidence="2" id="KW-1015">Disulfide bond</keyword>
<evidence type="ECO:0000256" key="3">
    <source>
        <dbReference type="SAM" id="SignalP"/>
    </source>
</evidence>
<dbReference type="EMBL" id="CAXKWB010129408">
    <property type="protein sequence ID" value="CAL4241104.1"/>
    <property type="molecule type" value="Genomic_DNA"/>
</dbReference>
<dbReference type="PANTHER" id="PTHR46784">
    <property type="entry name" value="KILLER CELL LECTIN-LIKE RECEPTOR SUBFAMILY B MEMBER 1"/>
    <property type="match status" value="1"/>
</dbReference>
<evidence type="ECO:0000313" key="5">
    <source>
        <dbReference type="EMBL" id="CAL4241104.1"/>
    </source>
</evidence>
<dbReference type="Gene3D" id="3.10.100.10">
    <property type="entry name" value="Mannose-Binding Protein A, subunit A"/>
    <property type="match status" value="1"/>
</dbReference>
<keyword evidence="6" id="KW-1185">Reference proteome</keyword>
<evidence type="ECO:0000259" key="4">
    <source>
        <dbReference type="Pfam" id="PF00059"/>
    </source>
</evidence>
<sequence>MISHTFQLNVLKNTPPLSLVVWLTLIDLCNALNHDQLQDGLYNQEDHQQVSKVQRNLKLDLGSDLQEDKAGDLLLRDTCPKGYTFLAHQCLSISQKKLSWMEAEEDCAHQRGHLVIVRDTEAMKILITNTNTQENFWLGANKYEDQ</sequence>
<dbReference type="AlphaFoldDB" id="A0AAV2SUQ2"/>
<evidence type="ECO:0000256" key="1">
    <source>
        <dbReference type="ARBA" id="ARBA00022989"/>
    </source>
</evidence>
<dbReference type="InterPro" id="IPR016187">
    <property type="entry name" value="CTDL_fold"/>
</dbReference>
<keyword evidence="1" id="KW-0812">Transmembrane</keyword>
<accession>A0AAV2SUQ2</accession>
<keyword evidence="1" id="KW-1133">Transmembrane helix</keyword>
<proteinExistence type="predicted"/>
<name>A0AAV2SUQ2_MEGNR</name>
<dbReference type="GO" id="GO:0038023">
    <property type="term" value="F:signaling receptor activity"/>
    <property type="evidence" value="ECO:0007669"/>
    <property type="project" value="TreeGrafter"/>
</dbReference>
<keyword evidence="1" id="KW-0472">Membrane</keyword>
<dbReference type="Pfam" id="PF00059">
    <property type="entry name" value="Lectin_C"/>
    <property type="match status" value="1"/>
</dbReference>
<dbReference type="Proteomes" id="UP001497623">
    <property type="component" value="Unassembled WGS sequence"/>
</dbReference>
<gene>
    <name evidence="5" type="ORF">MNOR_LOCUS40681</name>
</gene>
<feature type="domain" description="C-type lectin" evidence="4">
    <location>
        <begin position="97"/>
        <end position="141"/>
    </location>
</feature>
<reference evidence="5 6" key="1">
    <citation type="submission" date="2024-05" db="EMBL/GenBank/DDBJ databases">
        <authorList>
            <person name="Wallberg A."/>
        </authorList>
    </citation>
    <scope>NUCLEOTIDE SEQUENCE [LARGE SCALE GENOMIC DNA]</scope>
</reference>
<dbReference type="GO" id="GO:0005886">
    <property type="term" value="C:plasma membrane"/>
    <property type="evidence" value="ECO:0007669"/>
    <property type="project" value="TreeGrafter"/>
</dbReference>
<keyword evidence="3" id="KW-0732">Signal</keyword>
<evidence type="ECO:0000256" key="2">
    <source>
        <dbReference type="ARBA" id="ARBA00023157"/>
    </source>
</evidence>
<dbReference type="PANTHER" id="PTHR46784:SF1">
    <property type="entry name" value="KILLER CELL LECTIN-LIKE RECEPTOR SUBFAMILY B MEMBER 1"/>
    <property type="match status" value="1"/>
</dbReference>
<evidence type="ECO:0000313" key="6">
    <source>
        <dbReference type="Proteomes" id="UP001497623"/>
    </source>
</evidence>
<feature type="non-terminal residue" evidence="5">
    <location>
        <position position="146"/>
    </location>
</feature>